<dbReference type="InterPro" id="IPR023286">
    <property type="entry name" value="ABATE_dom_sf"/>
</dbReference>
<dbReference type="InterPro" id="IPR010852">
    <property type="entry name" value="ABATE"/>
</dbReference>
<dbReference type="Proteomes" id="UP001225356">
    <property type="component" value="Unassembled WGS sequence"/>
</dbReference>
<proteinExistence type="predicted"/>
<dbReference type="RefSeq" id="WP_307563173.1">
    <property type="nucleotide sequence ID" value="NZ_JAUSQU010000001.1"/>
</dbReference>
<dbReference type="SUPFAM" id="SSF160904">
    <property type="entry name" value="Jann2411-like"/>
    <property type="match status" value="1"/>
</dbReference>
<keyword evidence="3" id="KW-1185">Reference proteome</keyword>
<sequence>MDFTFISGNPGLDLAGTVGHRRHERWELLESPEDLARWTVSAGLLDAPPAVDPAELVAARTLREAIYRLARASCDGTEYGRADRELLNQAAAGMPVGVRLGDGARVERAGDLATAMTTVARDAVELLGGPSARDIRECDEERCTRLYVDGSRRGSRRWCDMRECGNRAKAAAFRARHRL</sequence>
<organism evidence="2 3">
    <name type="scientific">Streptosporangium lutulentum</name>
    <dbReference type="NCBI Taxonomy" id="1461250"/>
    <lineage>
        <taxon>Bacteria</taxon>
        <taxon>Bacillati</taxon>
        <taxon>Actinomycetota</taxon>
        <taxon>Actinomycetes</taxon>
        <taxon>Streptosporangiales</taxon>
        <taxon>Streptosporangiaceae</taxon>
        <taxon>Streptosporangium</taxon>
    </lineage>
</organism>
<name>A0ABT9QKX7_9ACTN</name>
<reference evidence="2 3" key="1">
    <citation type="submission" date="2023-07" db="EMBL/GenBank/DDBJ databases">
        <title>Sequencing the genomes of 1000 actinobacteria strains.</title>
        <authorList>
            <person name="Klenk H.-P."/>
        </authorList>
    </citation>
    <scope>NUCLEOTIDE SEQUENCE [LARGE SCALE GENOMIC DNA]</scope>
    <source>
        <strain evidence="2 3">DSM 46740</strain>
    </source>
</reference>
<dbReference type="Pfam" id="PF07336">
    <property type="entry name" value="ABATE"/>
    <property type="match status" value="1"/>
</dbReference>
<dbReference type="PANTHER" id="PTHR35525">
    <property type="entry name" value="BLL6575 PROTEIN"/>
    <property type="match status" value="1"/>
</dbReference>
<dbReference type="Pfam" id="PF11706">
    <property type="entry name" value="zf-CGNR"/>
    <property type="match status" value="1"/>
</dbReference>
<evidence type="ECO:0000259" key="1">
    <source>
        <dbReference type="Pfam" id="PF11706"/>
    </source>
</evidence>
<gene>
    <name evidence="2" type="ORF">J2853_005790</name>
</gene>
<feature type="domain" description="Zinc finger CGNR" evidence="1">
    <location>
        <begin position="135"/>
        <end position="177"/>
    </location>
</feature>
<dbReference type="Gene3D" id="1.10.3300.10">
    <property type="entry name" value="Jann2411-like domain"/>
    <property type="match status" value="1"/>
</dbReference>
<protein>
    <submittedName>
        <fullName evidence="2">RNA-binding Zn ribbon-like protein</fullName>
    </submittedName>
</protein>
<dbReference type="EMBL" id="JAUSQU010000001">
    <property type="protein sequence ID" value="MDP9846579.1"/>
    <property type="molecule type" value="Genomic_DNA"/>
</dbReference>
<dbReference type="InterPro" id="IPR021005">
    <property type="entry name" value="Znf_CGNR"/>
</dbReference>
<accession>A0ABT9QKX7</accession>
<comment type="caution">
    <text evidence="2">The sequence shown here is derived from an EMBL/GenBank/DDBJ whole genome shotgun (WGS) entry which is preliminary data.</text>
</comment>
<evidence type="ECO:0000313" key="3">
    <source>
        <dbReference type="Proteomes" id="UP001225356"/>
    </source>
</evidence>
<dbReference type="PANTHER" id="PTHR35525:SF3">
    <property type="entry name" value="BLL6575 PROTEIN"/>
    <property type="match status" value="1"/>
</dbReference>
<evidence type="ECO:0000313" key="2">
    <source>
        <dbReference type="EMBL" id="MDP9846579.1"/>
    </source>
</evidence>